<dbReference type="CDD" id="cd09917">
    <property type="entry name" value="F-box_SF"/>
    <property type="match status" value="1"/>
</dbReference>
<gene>
    <name evidence="2" type="ORF">MSAN_00390300</name>
</gene>
<dbReference type="AlphaFoldDB" id="A0A8H7DJ03"/>
<dbReference type="Gene3D" id="1.20.1280.50">
    <property type="match status" value="1"/>
</dbReference>
<dbReference type="SUPFAM" id="SSF52047">
    <property type="entry name" value="RNI-like"/>
    <property type="match status" value="1"/>
</dbReference>
<comment type="caution">
    <text evidence="2">The sequence shown here is derived from an EMBL/GenBank/DDBJ whole genome shotgun (WGS) entry which is preliminary data.</text>
</comment>
<dbReference type="Pfam" id="PF12937">
    <property type="entry name" value="F-box-like"/>
    <property type="match status" value="1"/>
</dbReference>
<evidence type="ECO:0000259" key="1">
    <source>
        <dbReference type="Pfam" id="PF12937"/>
    </source>
</evidence>
<evidence type="ECO:0000313" key="3">
    <source>
        <dbReference type="Proteomes" id="UP000623467"/>
    </source>
</evidence>
<feature type="domain" description="F-box" evidence="1">
    <location>
        <begin position="15"/>
        <end position="52"/>
    </location>
</feature>
<reference evidence="2" key="1">
    <citation type="submission" date="2020-05" db="EMBL/GenBank/DDBJ databases">
        <title>Mycena genomes resolve the evolution of fungal bioluminescence.</title>
        <authorList>
            <person name="Tsai I.J."/>
        </authorList>
    </citation>
    <scope>NUCLEOTIDE SEQUENCE</scope>
    <source>
        <strain evidence="2">160909Yilan</strain>
    </source>
</reference>
<dbReference type="InterPro" id="IPR032675">
    <property type="entry name" value="LRR_dom_sf"/>
</dbReference>
<dbReference type="InterPro" id="IPR036047">
    <property type="entry name" value="F-box-like_dom_sf"/>
</dbReference>
<dbReference type="OrthoDB" id="2447803at2759"/>
<dbReference type="InterPro" id="IPR001810">
    <property type="entry name" value="F-box_dom"/>
</dbReference>
<dbReference type="PANTHER" id="PTHR16134">
    <property type="entry name" value="F-BOX/TPR REPEAT PROTEIN POF3"/>
    <property type="match status" value="1"/>
</dbReference>
<dbReference type="SUPFAM" id="SSF81383">
    <property type="entry name" value="F-box domain"/>
    <property type="match status" value="1"/>
</dbReference>
<dbReference type="Proteomes" id="UP000623467">
    <property type="component" value="Unassembled WGS sequence"/>
</dbReference>
<evidence type="ECO:0000313" key="2">
    <source>
        <dbReference type="EMBL" id="KAF7375042.1"/>
    </source>
</evidence>
<name>A0A8H7DJ03_9AGAR</name>
<protein>
    <recommendedName>
        <fullName evidence="1">F-box domain-containing protein</fullName>
    </recommendedName>
</protein>
<organism evidence="2 3">
    <name type="scientific">Mycena sanguinolenta</name>
    <dbReference type="NCBI Taxonomy" id="230812"/>
    <lineage>
        <taxon>Eukaryota</taxon>
        <taxon>Fungi</taxon>
        <taxon>Dikarya</taxon>
        <taxon>Basidiomycota</taxon>
        <taxon>Agaricomycotina</taxon>
        <taxon>Agaricomycetes</taxon>
        <taxon>Agaricomycetidae</taxon>
        <taxon>Agaricales</taxon>
        <taxon>Marasmiineae</taxon>
        <taxon>Mycenaceae</taxon>
        <taxon>Mycena</taxon>
    </lineage>
</organism>
<dbReference type="PANTHER" id="PTHR16134:SF119">
    <property type="entry name" value="AT02038P-RELATED"/>
    <property type="match status" value="1"/>
</dbReference>
<dbReference type="EMBL" id="JACAZH010000002">
    <property type="protein sequence ID" value="KAF7375042.1"/>
    <property type="molecule type" value="Genomic_DNA"/>
</dbReference>
<dbReference type="Gene3D" id="3.80.10.10">
    <property type="entry name" value="Ribonuclease Inhibitor"/>
    <property type="match status" value="1"/>
</dbReference>
<accession>A0A8H7DJ03</accession>
<sequence length="539" mass="60792">MLPTNRAQSRVLDIPELLDMIFAFLDETSVASTASVCKRWSEIALDTLWRDLADLHRLFGILRALKQTGDSPDSPYAFTAAPDADDWGRLEKYTRRVRRLTYHYQTPKGPCLCPTVFEDVARTRTSLNILPNLKTLVWNAPPPLAVIFMQPTVKHFTFWLPETIVQDESHLPFFRDVVSRMPHLTTLDIRTNIPMGTIEDSMIFLFGLTKLRKVILPRFSVTTRIAQALQHLEDLGCLEFQYCSDQGCGDPADIESSSPTNLTALYVDSRLIESPAALHELLTVLADTCQLLESLGIVTHVDDTEPLRVLADVPSEERINSSTLQPLQNFPNLTIFEITHQYPLDLKLADLERLARSWPSLRKLMLNNEPVVSDECSLTLEALIPFAKHCPELEQLGLFVNASTAELPLKVDLSPSPQFKKLRRLSMGVSRISDPGPVALFLSQICPLNIYLESGITWEIEGQREQQQQPPLLQTISNRCGMWAKVEELLPLLTKLRMEERERSRLLVAEVQDLRMRCGVLTDKLAAIGGRSGESCVTL</sequence>
<proteinExistence type="predicted"/>
<keyword evidence="3" id="KW-1185">Reference proteome</keyword>